<name>A0A8K0DTI2_9ROSA</name>
<dbReference type="Gene3D" id="3.40.50.2000">
    <property type="entry name" value="Glycogen Phosphorylase B"/>
    <property type="match status" value="2"/>
</dbReference>
<keyword evidence="3" id="KW-0328">Glycosyltransferase</keyword>
<dbReference type="PANTHER" id="PTHR11926:SF1392">
    <property type="entry name" value="GLYCOSYLTRANSFERASE"/>
    <property type="match status" value="1"/>
</dbReference>
<dbReference type="AlphaFoldDB" id="A0A8K0DTI2"/>
<dbReference type="InterPro" id="IPR002213">
    <property type="entry name" value="UDP_glucos_trans"/>
</dbReference>
<evidence type="ECO:0000256" key="1">
    <source>
        <dbReference type="ARBA" id="ARBA00009995"/>
    </source>
</evidence>
<dbReference type="PANTHER" id="PTHR11926">
    <property type="entry name" value="GLUCOSYL/GLUCURONOSYL TRANSFERASES"/>
    <property type="match status" value="1"/>
</dbReference>
<dbReference type="PROSITE" id="PS00375">
    <property type="entry name" value="UDPGT"/>
    <property type="match status" value="1"/>
</dbReference>
<evidence type="ECO:0000256" key="3">
    <source>
        <dbReference type="RuleBase" id="RU003718"/>
    </source>
</evidence>
<dbReference type="GO" id="GO:0080044">
    <property type="term" value="F:quercetin 7-O-glucosyltransferase activity"/>
    <property type="evidence" value="ECO:0007669"/>
    <property type="project" value="TreeGrafter"/>
</dbReference>
<dbReference type="Pfam" id="PF00201">
    <property type="entry name" value="UDPGT"/>
    <property type="match status" value="1"/>
</dbReference>
<dbReference type="Proteomes" id="UP000796880">
    <property type="component" value="Unassembled WGS sequence"/>
</dbReference>
<dbReference type="FunFam" id="3.40.50.2000:FF:000040">
    <property type="entry name" value="UDP-glycosyltransferase 76C1"/>
    <property type="match status" value="1"/>
</dbReference>
<evidence type="ECO:0000256" key="2">
    <source>
        <dbReference type="ARBA" id="ARBA00022679"/>
    </source>
</evidence>
<sequence>MEKHVPHGCPPRVLLFPFSEQGHVNPFLKLAELLGLGGVHVTFLSTYYIHNRLLLHSDVQSRFKTYPGFIFKAISDGLPDDHPRSGEKSYEFFKALNVVTKKLLKHMLASDELGSDISPSVTCIIADGLLAEFTTNIATELHIPIIHFHVISACAVWALFSIPNLIENGELPIRGKEDMDKLVTGVPSMEGLLRFRDLPSFCRTSDVKDPILQGIARESRQCTRAQGLILNTFEELEGPILSHLRTHCPNVYPIGPKHTHLKLKLAKKEVISVQSTNSLFKTDRSCMAWLDAQPLKSVMYASFGSVAVLTRDELIEFWYGLVNSKKRFLWVIRPDFYKQGDDAKDVLAELLEGTKERGYLVGWAPQEEVLEHPAVGGFLTHSGWNSTMESAVAGVPMICWPRRADQQVNSRYVSEVWKIGLDMKDVSDRKVVEKMVNEVMVERREELVNAADEMCKLAVKSVSEGGSSHCNFDRLIEDIYKMNKKPCMKSETNEYVVDEL</sequence>
<organism evidence="5 6">
    <name type="scientific">Rhamnella rubrinervis</name>
    <dbReference type="NCBI Taxonomy" id="2594499"/>
    <lineage>
        <taxon>Eukaryota</taxon>
        <taxon>Viridiplantae</taxon>
        <taxon>Streptophyta</taxon>
        <taxon>Embryophyta</taxon>
        <taxon>Tracheophyta</taxon>
        <taxon>Spermatophyta</taxon>
        <taxon>Magnoliopsida</taxon>
        <taxon>eudicotyledons</taxon>
        <taxon>Gunneridae</taxon>
        <taxon>Pentapetalae</taxon>
        <taxon>rosids</taxon>
        <taxon>fabids</taxon>
        <taxon>Rosales</taxon>
        <taxon>Rhamnaceae</taxon>
        <taxon>rhamnoid group</taxon>
        <taxon>Rhamneae</taxon>
        <taxon>Rhamnella</taxon>
    </lineage>
</organism>
<protein>
    <recommendedName>
        <fullName evidence="4">Glycosyltransferase</fullName>
        <ecNumber evidence="4">2.4.1.-</ecNumber>
    </recommendedName>
</protein>
<comment type="similarity">
    <text evidence="1 3">Belongs to the UDP-glycosyltransferase family.</text>
</comment>
<dbReference type="EMBL" id="VOIH02000011">
    <property type="protein sequence ID" value="KAF3433560.1"/>
    <property type="molecule type" value="Genomic_DNA"/>
</dbReference>
<proteinExistence type="inferred from homology"/>
<gene>
    <name evidence="5" type="ORF">FNV43_RR24662</name>
</gene>
<dbReference type="EC" id="2.4.1.-" evidence="4"/>
<dbReference type="GO" id="GO:0080043">
    <property type="term" value="F:quercetin 3-O-glucosyltransferase activity"/>
    <property type="evidence" value="ECO:0007669"/>
    <property type="project" value="TreeGrafter"/>
</dbReference>
<evidence type="ECO:0000256" key="4">
    <source>
        <dbReference type="RuleBase" id="RU362057"/>
    </source>
</evidence>
<evidence type="ECO:0000313" key="5">
    <source>
        <dbReference type="EMBL" id="KAF3433560.1"/>
    </source>
</evidence>
<evidence type="ECO:0000313" key="6">
    <source>
        <dbReference type="Proteomes" id="UP000796880"/>
    </source>
</evidence>
<keyword evidence="6" id="KW-1185">Reference proteome</keyword>
<dbReference type="SUPFAM" id="SSF53756">
    <property type="entry name" value="UDP-Glycosyltransferase/glycogen phosphorylase"/>
    <property type="match status" value="1"/>
</dbReference>
<dbReference type="InterPro" id="IPR035595">
    <property type="entry name" value="UDP_glycos_trans_CS"/>
</dbReference>
<comment type="caution">
    <text evidence="5">The sequence shown here is derived from an EMBL/GenBank/DDBJ whole genome shotgun (WGS) entry which is preliminary data.</text>
</comment>
<accession>A0A8K0DTI2</accession>
<reference evidence="5" key="1">
    <citation type="submission" date="2020-03" db="EMBL/GenBank/DDBJ databases">
        <title>A high-quality chromosome-level genome assembly of a woody plant with both climbing and erect habits, Rhamnella rubrinervis.</title>
        <authorList>
            <person name="Lu Z."/>
            <person name="Yang Y."/>
            <person name="Zhu X."/>
            <person name="Sun Y."/>
        </authorList>
    </citation>
    <scope>NUCLEOTIDE SEQUENCE</scope>
    <source>
        <strain evidence="5">BYM</strain>
        <tissue evidence="5">Leaf</tissue>
    </source>
</reference>
<keyword evidence="2 3" id="KW-0808">Transferase</keyword>
<dbReference type="OrthoDB" id="1139042at2759"/>
<dbReference type="CDD" id="cd03784">
    <property type="entry name" value="GT1_Gtf-like"/>
    <property type="match status" value="1"/>
</dbReference>